<gene>
    <name evidence="2" type="ORF">EVG20_g11418</name>
</gene>
<evidence type="ECO:0000256" key="1">
    <source>
        <dbReference type="SAM" id="MobiDB-lite"/>
    </source>
</evidence>
<name>A0A4Y9XKV1_9AGAM</name>
<feature type="region of interest" description="Disordered" evidence="1">
    <location>
        <begin position="187"/>
        <end position="230"/>
    </location>
</feature>
<protein>
    <submittedName>
        <fullName evidence="2">Uncharacterized protein</fullName>
    </submittedName>
</protein>
<feature type="compositionally biased region" description="Basic residues" evidence="1">
    <location>
        <begin position="40"/>
        <end position="53"/>
    </location>
</feature>
<feature type="compositionally biased region" description="Low complexity" evidence="1">
    <location>
        <begin position="202"/>
        <end position="230"/>
    </location>
</feature>
<feature type="compositionally biased region" description="Basic residues" evidence="1">
    <location>
        <begin position="90"/>
        <end position="99"/>
    </location>
</feature>
<dbReference type="EMBL" id="SEOQ01001759">
    <property type="protein sequence ID" value="TFY50620.1"/>
    <property type="molecule type" value="Genomic_DNA"/>
</dbReference>
<accession>A0A4Y9XKV1</accession>
<keyword evidence="3" id="KW-1185">Reference proteome</keyword>
<dbReference type="AlphaFoldDB" id="A0A4Y9XKV1"/>
<organism evidence="2 3">
    <name type="scientific">Dentipellis fragilis</name>
    <dbReference type="NCBI Taxonomy" id="205917"/>
    <lineage>
        <taxon>Eukaryota</taxon>
        <taxon>Fungi</taxon>
        <taxon>Dikarya</taxon>
        <taxon>Basidiomycota</taxon>
        <taxon>Agaricomycotina</taxon>
        <taxon>Agaricomycetes</taxon>
        <taxon>Russulales</taxon>
        <taxon>Hericiaceae</taxon>
        <taxon>Dentipellis</taxon>
    </lineage>
</organism>
<feature type="region of interest" description="Disordered" evidence="1">
    <location>
        <begin position="30"/>
        <end position="100"/>
    </location>
</feature>
<sequence length="230" mass="24995">MGDCEVRSHSISIAFTLVRYARGISWPPAQLHRASDKVHARVARTPRGHGRPNRAKDPPSQSLQIATPPPPWLQSCHARSRTTPTPTTHLRGRGTRTRTRSASIHIIGAVSMQNSKSINAAAIVDSALKVLYTDSERRRPLPVDPSRALRNPHATVPLPKHLPAIYNRVPWGIHNLIPYLAPRDRGKGRGCPTARCTPRTRSACAASTPHAPAPAPRAAESCPAPSWGPT</sequence>
<comment type="caution">
    <text evidence="2">The sequence shown here is derived from an EMBL/GenBank/DDBJ whole genome shotgun (WGS) entry which is preliminary data.</text>
</comment>
<evidence type="ECO:0000313" key="2">
    <source>
        <dbReference type="EMBL" id="TFY50620.1"/>
    </source>
</evidence>
<evidence type="ECO:0000313" key="3">
    <source>
        <dbReference type="Proteomes" id="UP000298327"/>
    </source>
</evidence>
<dbReference type="Proteomes" id="UP000298327">
    <property type="component" value="Unassembled WGS sequence"/>
</dbReference>
<reference evidence="2 3" key="1">
    <citation type="submission" date="2019-02" db="EMBL/GenBank/DDBJ databases">
        <title>Genome sequencing of the rare red list fungi Dentipellis fragilis.</title>
        <authorList>
            <person name="Buettner E."/>
            <person name="Kellner H."/>
        </authorList>
    </citation>
    <scope>NUCLEOTIDE SEQUENCE [LARGE SCALE GENOMIC DNA]</scope>
    <source>
        <strain evidence="2 3">DSM 105465</strain>
    </source>
</reference>
<proteinExistence type="predicted"/>